<keyword evidence="2" id="KW-0472">Membrane</keyword>
<evidence type="ECO:0000256" key="1">
    <source>
        <dbReference type="SAM" id="Coils"/>
    </source>
</evidence>
<dbReference type="eggNOG" id="COG1668">
    <property type="taxonomic scope" value="Bacteria"/>
</dbReference>
<dbReference type="AlphaFoldDB" id="A0PYD4"/>
<accession>A0PYD4</accession>
<feature type="transmembrane region" description="Helical" evidence="2">
    <location>
        <begin position="184"/>
        <end position="208"/>
    </location>
</feature>
<feature type="coiled-coil region" evidence="1">
    <location>
        <begin position="134"/>
        <end position="168"/>
    </location>
</feature>
<sequence>MLNELKKFTSKLHIKILILLVILVSIATAHSASNSNCFFVLKSTDSKMIEGKAAIPLMKEQYKNTKGILTIDTLNKALKYYKSKPDCETAFLETDIKYPVVLHLMEKAYIYDDTQESFIFQKESAVFHKLKDMNDFYTRNIKVITEKLNNEKNNYESWEKNIIIEKAKNINKPFNIDFNKHWELVYTCFIICFMVIAISAIVIGSRLFSYEKDKNMDVLLVSLGDESLRKIGINKIKALITFLTVELLISVSIVSVMMFSNTGISAWNSQIQIKYFTSIYNLTFGQAYLLIIFTGWVSIIAIGMFTATLNAYKQKSYTTLFLGVIITFIPMIAVKLDMFPVIITKFFKMQPINAFSIIGNLESLQIFNFIFFHALTMTAIIVNAMIILGICIFISPRLFFAKIKNA</sequence>
<gene>
    <name evidence="3" type="ordered locus">NT01CX_1303</name>
</gene>
<keyword evidence="1" id="KW-0175">Coiled coil</keyword>
<feature type="transmembrane region" description="Helical" evidence="2">
    <location>
        <begin position="238"/>
        <end position="259"/>
    </location>
</feature>
<keyword evidence="2" id="KW-1133">Transmembrane helix</keyword>
<dbReference type="EMBL" id="CP000382">
    <property type="protein sequence ID" value="ABK61149.1"/>
    <property type="molecule type" value="Genomic_DNA"/>
</dbReference>
<name>A0PYD4_CLONN</name>
<keyword evidence="4" id="KW-1185">Reference proteome</keyword>
<protein>
    <submittedName>
        <fullName evidence="3">Membrane protein, putative</fullName>
    </submittedName>
</protein>
<evidence type="ECO:0000313" key="3">
    <source>
        <dbReference type="EMBL" id="ABK61149.1"/>
    </source>
</evidence>
<feature type="transmembrane region" description="Helical" evidence="2">
    <location>
        <begin position="320"/>
        <end position="343"/>
    </location>
</feature>
<proteinExistence type="predicted"/>
<feature type="transmembrane region" description="Helical" evidence="2">
    <location>
        <begin position="370"/>
        <end position="394"/>
    </location>
</feature>
<reference evidence="3 4" key="1">
    <citation type="journal article" date="2006" name="Nat. Biotechnol.">
        <title>The genome and transcriptomes of the anti-tumor agent Clostridium novyi-NT.</title>
        <authorList>
            <person name="Bettegowda C."/>
            <person name="Huang X."/>
            <person name="Lin J."/>
            <person name="Cheong I."/>
            <person name="Kohli M."/>
            <person name="Szabo S.A."/>
            <person name="Zhang X."/>
            <person name="Diaz L.A. Jr."/>
            <person name="Velculescu V.E."/>
            <person name="Parmigiani G."/>
            <person name="Kinzler K.W."/>
            <person name="Vogelstein B."/>
            <person name="Zhou S."/>
        </authorList>
    </citation>
    <scope>NUCLEOTIDE SEQUENCE [LARGE SCALE GENOMIC DNA]</scope>
    <source>
        <strain evidence="3 4">NT</strain>
    </source>
</reference>
<feature type="transmembrane region" description="Helical" evidence="2">
    <location>
        <begin position="287"/>
        <end position="308"/>
    </location>
</feature>
<dbReference type="HOGENOM" id="CLU_682777_0_0_9"/>
<dbReference type="PATRIC" id="fig|386415.7.peg.411"/>
<evidence type="ECO:0000313" key="4">
    <source>
        <dbReference type="Proteomes" id="UP000008220"/>
    </source>
</evidence>
<dbReference type="Proteomes" id="UP000008220">
    <property type="component" value="Chromosome"/>
</dbReference>
<dbReference type="KEGG" id="cno:NT01CX_1303"/>
<organism evidence="3 4">
    <name type="scientific">Clostridium novyi (strain NT)</name>
    <dbReference type="NCBI Taxonomy" id="386415"/>
    <lineage>
        <taxon>Bacteria</taxon>
        <taxon>Bacillati</taxon>
        <taxon>Bacillota</taxon>
        <taxon>Clostridia</taxon>
        <taxon>Eubacteriales</taxon>
        <taxon>Clostridiaceae</taxon>
        <taxon>Clostridium</taxon>
    </lineage>
</organism>
<dbReference type="STRING" id="386415.NT01CX_1303"/>
<dbReference type="RefSeq" id="WP_011721394.1">
    <property type="nucleotide sequence ID" value="NC_008593.1"/>
</dbReference>
<evidence type="ECO:0000256" key="2">
    <source>
        <dbReference type="SAM" id="Phobius"/>
    </source>
</evidence>
<keyword evidence="2" id="KW-0812">Transmembrane</keyword>